<feature type="domain" description="C2H2-type" evidence="9">
    <location>
        <begin position="16"/>
        <end position="38"/>
    </location>
</feature>
<dbReference type="GO" id="GO:0042273">
    <property type="term" value="P:ribosomal large subunit biogenesis"/>
    <property type="evidence" value="ECO:0007669"/>
    <property type="project" value="TreeGrafter"/>
</dbReference>
<evidence type="ECO:0000256" key="8">
    <source>
        <dbReference type="SAM" id="MobiDB-lite"/>
    </source>
</evidence>
<dbReference type="SUPFAM" id="SSF57667">
    <property type="entry name" value="beta-beta-alpha zinc fingers"/>
    <property type="match status" value="2"/>
</dbReference>
<dbReference type="GO" id="GO:0030687">
    <property type="term" value="C:preribosome, large subunit precursor"/>
    <property type="evidence" value="ECO:0007669"/>
    <property type="project" value="TreeGrafter"/>
</dbReference>
<feature type="domain" description="C2H2-type" evidence="9">
    <location>
        <begin position="80"/>
        <end position="102"/>
    </location>
</feature>
<evidence type="ECO:0000256" key="2">
    <source>
        <dbReference type="ARBA" id="ARBA00022490"/>
    </source>
</evidence>
<dbReference type="Pfam" id="PF12874">
    <property type="entry name" value="zf-met"/>
    <property type="match status" value="1"/>
</dbReference>
<dbReference type="SMART" id="SM00451">
    <property type="entry name" value="ZnF_U1"/>
    <property type="match status" value="2"/>
</dbReference>
<dbReference type="InterPro" id="IPR040025">
    <property type="entry name" value="Znf622/Rei1/Reh1"/>
</dbReference>
<dbReference type="InterPro" id="IPR036236">
    <property type="entry name" value="Znf_C2H2_sf"/>
</dbReference>
<evidence type="ECO:0000256" key="3">
    <source>
        <dbReference type="ARBA" id="ARBA00022517"/>
    </source>
</evidence>
<dbReference type="GO" id="GO:0003676">
    <property type="term" value="F:nucleic acid binding"/>
    <property type="evidence" value="ECO:0007669"/>
    <property type="project" value="InterPro"/>
</dbReference>
<sequence length="368" mass="43329">MEGVQTTATYEGIFTCISCRVQFMTPEEQRDHFKSEYHRFNLKRKAFDLPPVTFEVFEAKVAALKKEETSKETQHTKLECRICDKRFQSEGPYQQHLVSNKHKNNVAAGVPEKIRNPKPPVEQPSIEEQPRTLEEQEKLLEDKIRNAKKYPLEMCLFCSHHSETLEKSVEHMVKVHSFFIPDIEYLIDLPGLIRYLSDKICIGNICLYCNGKGKIFKDKDATQTHMRDLSHCKLNYDTEENEEEYEDYFDFTSQYKDSDQVSQGEDGQLMLNQPDIVYNGHEIVFPDGLTIGHRDYAVYYKQRYTKGNERLSHLRSIISQYRLLGWNETPKTQFQLDKKRQRQALTLDIKVGMKKNTQRYYKNQLLVQ</sequence>
<dbReference type="EMBL" id="LODT01000020">
    <property type="protein sequence ID" value="KYQ99796.1"/>
    <property type="molecule type" value="Genomic_DNA"/>
</dbReference>
<dbReference type="GO" id="GO:0008270">
    <property type="term" value="F:zinc ion binding"/>
    <property type="evidence" value="ECO:0007669"/>
    <property type="project" value="InterPro"/>
</dbReference>
<dbReference type="AlphaFoldDB" id="A0A152A100"/>
<dbReference type="InParanoid" id="A0A152A100"/>
<evidence type="ECO:0000256" key="1">
    <source>
        <dbReference type="ARBA" id="ARBA00004496"/>
    </source>
</evidence>
<evidence type="ECO:0000256" key="7">
    <source>
        <dbReference type="ARBA" id="ARBA00034126"/>
    </source>
</evidence>
<name>A0A152A100_TIELA</name>
<evidence type="ECO:0000256" key="6">
    <source>
        <dbReference type="ARBA" id="ARBA00022833"/>
    </source>
</evidence>
<dbReference type="OrthoDB" id="19329at2759"/>
<comment type="caution">
    <text evidence="10">The sequence shown here is derived from an EMBL/GenBank/DDBJ whole genome shotgun (WGS) entry which is preliminary data.</text>
</comment>
<comment type="similarity">
    <text evidence="7">Belongs to the REI1 family.</text>
</comment>
<evidence type="ECO:0000313" key="11">
    <source>
        <dbReference type="Proteomes" id="UP000076078"/>
    </source>
</evidence>
<evidence type="ECO:0000256" key="5">
    <source>
        <dbReference type="ARBA" id="ARBA00022737"/>
    </source>
</evidence>
<dbReference type="PANTHER" id="PTHR13182">
    <property type="entry name" value="ZINC FINGER PROTEIN 622"/>
    <property type="match status" value="1"/>
</dbReference>
<comment type="subcellular location">
    <subcellularLocation>
        <location evidence="1">Cytoplasm</location>
    </subcellularLocation>
</comment>
<accession>A0A152A100</accession>
<evidence type="ECO:0000313" key="10">
    <source>
        <dbReference type="EMBL" id="KYQ99796.1"/>
    </source>
</evidence>
<keyword evidence="5" id="KW-0677">Repeat</keyword>
<gene>
    <name evidence="10" type="ORF">DLAC_03744</name>
</gene>
<dbReference type="STRING" id="361077.A0A152A100"/>
<evidence type="ECO:0000259" key="9">
    <source>
        <dbReference type="PROSITE" id="PS00028"/>
    </source>
</evidence>
<keyword evidence="3" id="KW-0690">Ribosome biogenesis</keyword>
<reference evidence="10 11" key="1">
    <citation type="submission" date="2015-12" db="EMBL/GenBank/DDBJ databases">
        <title>Dictyostelia acquired genes for synthesis and detection of signals that induce cell-type specialization by lateral gene transfer from prokaryotes.</title>
        <authorList>
            <person name="Gloeckner G."/>
            <person name="Schaap P."/>
        </authorList>
    </citation>
    <scope>NUCLEOTIDE SEQUENCE [LARGE SCALE GENOMIC DNA]</scope>
    <source>
        <strain evidence="10 11">TK</strain>
    </source>
</reference>
<dbReference type="Proteomes" id="UP000076078">
    <property type="component" value="Unassembled WGS sequence"/>
</dbReference>
<organism evidence="10 11">
    <name type="scientific">Tieghemostelium lacteum</name>
    <name type="common">Slime mold</name>
    <name type="synonym">Dictyostelium lacteum</name>
    <dbReference type="NCBI Taxonomy" id="361077"/>
    <lineage>
        <taxon>Eukaryota</taxon>
        <taxon>Amoebozoa</taxon>
        <taxon>Evosea</taxon>
        <taxon>Eumycetozoa</taxon>
        <taxon>Dictyostelia</taxon>
        <taxon>Dictyosteliales</taxon>
        <taxon>Raperosteliaceae</taxon>
        <taxon>Tieghemostelium</taxon>
    </lineage>
</organism>
<dbReference type="SMART" id="SM00355">
    <property type="entry name" value="ZnF_C2H2"/>
    <property type="match status" value="4"/>
</dbReference>
<dbReference type="InterPro" id="IPR041661">
    <property type="entry name" value="ZN622/Rei1/Reh1_Znf-C2H2"/>
</dbReference>
<dbReference type="PROSITE" id="PS00028">
    <property type="entry name" value="ZINC_FINGER_C2H2_1"/>
    <property type="match status" value="2"/>
</dbReference>
<dbReference type="PANTHER" id="PTHR13182:SF8">
    <property type="entry name" value="CYTOPLASMIC 60S SUBUNIT BIOGENESIS FACTOR ZNF622"/>
    <property type="match status" value="1"/>
</dbReference>
<protein>
    <submittedName>
        <fullName evidence="10">C2H2-type zinc finger-containing protein</fullName>
    </submittedName>
</protein>
<dbReference type="Gene3D" id="3.30.160.60">
    <property type="entry name" value="Classic Zinc Finger"/>
    <property type="match status" value="1"/>
</dbReference>
<dbReference type="InterPro" id="IPR013087">
    <property type="entry name" value="Znf_C2H2_type"/>
</dbReference>
<dbReference type="GO" id="GO:0005737">
    <property type="term" value="C:cytoplasm"/>
    <property type="evidence" value="ECO:0007669"/>
    <property type="project" value="UniProtKB-SubCell"/>
</dbReference>
<dbReference type="FunCoup" id="A0A152A100">
    <property type="interactions" value="338"/>
</dbReference>
<dbReference type="OMA" id="WTQTQQQ"/>
<evidence type="ECO:0000256" key="4">
    <source>
        <dbReference type="ARBA" id="ARBA00022723"/>
    </source>
</evidence>
<keyword evidence="11" id="KW-1185">Reference proteome</keyword>
<keyword evidence="4" id="KW-0479">Metal-binding</keyword>
<dbReference type="InterPro" id="IPR003604">
    <property type="entry name" value="Matrin/U1-like-C_Znf_C2H2"/>
</dbReference>
<keyword evidence="6" id="KW-0862">Zinc</keyword>
<dbReference type="Pfam" id="PF12756">
    <property type="entry name" value="zf-C2H2_2"/>
    <property type="match status" value="1"/>
</dbReference>
<keyword evidence="2" id="KW-0963">Cytoplasm</keyword>
<proteinExistence type="inferred from homology"/>
<feature type="region of interest" description="Disordered" evidence="8">
    <location>
        <begin position="108"/>
        <end position="132"/>
    </location>
</feature>